<name>A0A4V6NJM4_9RHOB</name>
<keyword evidence="2" id="KW-1185">Reference proteome</keyword>
<comment type="caution">
    <text evidence="1">The sequence shown here is derived from an EMBL/GenBank/DDBJ whole genome shotgun (WGS) entry which is preliminary data.</text>
</comment>
<evidence type="ECO:0000313" key="1">
    <source>
        <dbReference type="EMBL" id="TCM77829.1"/>
    </source>
</evidence>
<dbReference type="EMBL" id="SLVM01000028">
    <property type="protein sequence ID" value="TCM77829.1"/>
    <property type="molecule type" value="Genomic_DNA"/>
</dbReference>
<proteinExistence type="predicted"/>
<protein>
    <recommendedName>
        <fullName evidence="3">Cell division protein FtsL</fullName>
    </recommendedName>
</protein>
<accession>A0A4V6NJM4</accession>
<gene>
    <name evidence="1" type="ORF">EV216_12838</name>
</gene>
<evidence type="ECO:0000313" key="2">
    <source>
        <dbReference type="Proteomes" id="UP000295277"/>
    </source>
</evidence>
<evidence type="ECO:0008006" key="3">
    <source>
        <dbReference type="Google" id="ProtNLM"/>
    </source>
</evidence>
<sequence length="121" mass="13839">MRGLFYVLTALAVMGLAVWAYRENYATQQVIAEVERLNRDIGLLRERRAILNAEWAYLNRPDRLRALANLNFERLELLPLAPEQFAGIDQVAYPTFELPEIVIPIELLGSLLADEDLESQP</sequence>
<dbReference type="OrthoDB" id="7165680at2"/>
<dbReference type="Proteomes" id="UP000295277">
    <property type="component" value="Unassembled WGS sequence"/>
</dbReference>
<dbReference type="RefSeq" id="WP_132696415.1">
    <property type="nucleotide sequence ID" value="NZ_SLVM01000028.1"/>
</dbReference>
<organism evidence="1 2">
    <name type="scientific">Rhodovulum steppense</name>
    <dbReference type="NCBI Taxonomy" id="540251"/>
    <lineage>
        <taxon>Bacteria</taxon>
        <taxon>Pseudomonadati</taxon>
        <taxon>Pseudomonadota</taxon>
        <taxon>Alphaproteobacteria</taxon>
        <taxon>Rhodobacterales</taxon>
        <taxon>Paracoccaceae</taxon>
        <taxon>Rhodovulum</taxon>
    </lineage>
</organism>
<reference evidence="1 2" key="1">
    <citation type="submission" date="2019-03" db="EMBL/GenBank/DDBJ databases">
        <title>Genomic Encyclopedia of Type Strains, Phase IV (KMG-IV): sequencing the most valuable type-strain genomes for metagenomic binning, comparative biology and taxonomic classification.</title>
        <authorList>
            <person name="Goeker M."/>
        </authorList>
    </citation>
    <scope>NUCLEOTIDE SEQUENCE [LARGE SCALE GENOMIC DNA]</scope>
    <source>
        <strain evidence="1 2">DSM 21153</strain>
    </source>
</reference>
<dbReference type="AlphaFoldDB" id="A0A4V6NJM4"/>